<dbReference type="Gene3D" id="3.40.50.620">
    <property type="entry name" value="HUPs"/>
    <property type="match status" value="2"/>
</dbReference>
<dbReference type="PANTHER" id="PTHR46268:SF6">
    <property type="entry name" value="UNIVERSAL STRESS PROTEIN UP12"/>
    <property type="match status" value="1"/>
</dbReference>
<dbReference type="InterPro" id="IPR006016">
    <property type="entry name" value="UspA"/>
</dbReference>
<dbReference type="AlphaFoldDB" id="H5SES2"/>
<dbReference type="SUPFAM" id="SSF52402">
    <property type="entry name" value="Adenine nucleotide alpha hydrolases-like"/>
    <property type="match status" value="2"/>
</dbReference>
<evidence type="ECO:0000313" key="3">
    <source>
        <dbReference type="EMBL" id="BAL54658.1"/>
    </source>
</evidence>
<reference evidence="3" key="1">
    <citation type="journal article" date="2005" name="Environ. Microbiol.">
        <title>Genetic and functional properties of uncultivated thermophilic crenarchaeotes from a subsurface gold mine as revealed by analysis of genome fragments.</title>
        <authorList>
            <person name="Nunoura T."/>
            <person name="Hirayama H."/>
            <person name="Takami H."/>
            <person name="Oida H."/>
            <person name="Nishi S."/>
            <person name="Shimamura S."/>
            <person name="Suzuki Y."/>
            <person name="Inagaki F."/>
            <person name="Takai K."/>
            <person name="Nealson K.H."/>
            <person name="Horikoshi K."/>
        </authorList>
    </citation>
    <scope>NUCLEOTIDE SEQUENCE</scope>
</reference>
<feature type="domain" description="UspA" evidence="2">
    <location>
        <begin position="138"/>
        <end position="275"/>
    </location>
</feature>
<accession>H5SES2</accession>
<gene>
    <name evidence="3" type="ORF">HGMM_F17E05C18</name>
    <name evidence="4" type="ORF">HGMM_F44F02C28</name>
</gene>
<reference evidence="3" key="2">
    <citation type="journal article" date="2012" name="PLoS ONE">
        <title>A Deeply Branching Thermophilic Bacterium with an Ancient Acetyl-CoA Pathway Dominates a Subsurface Ecosystem.</title>
        <authorList>
            <person name="Takami H."/>
            <person name="Noguchi H."/>
            <person name="Takaki Y."/>
            <person name="Uchiyama I."/>
            <person name="Toyoda A."/>
            <person name="Nishi S."/>
            <person name="Chee G.-J."/>
            <person name="Arai W."/>
            <person name="Nunoura T."/>
            <person name="Itoh T."/>
            <person name="Hattori M."/>
            <person name="Takai K."/>
        </authorList>
    </citation>
    <scope>NUCLEOTIDE SEQUENCE</scope>
</reference>
<evidence type="ECO:0000313" key="4">
    <source>
        <dbReference type="EMBL" id="BAL56887.1"/>
    </source>
</evidence>
<evidence type="ECO:0000256" key="1">
    <source>
        <dbReference type="ARBA" id="ARBA00008791"/>
    </source>
</evidence>
<dbReference type="InterPro" id="IPR014729">
    <property type="entry name" value="Rossmann-like_a/b/a_fold"/>
</dbReference>
<dbReference type="PANTHER" id="PTHR46268">
    <property type="entry name" value="STRESS RESPONSE PROTEIN NHAX"/>
    <property type="match status" value="1"/>
</dbReference>
<dbReference type="EMBL" id="AP011696">
    <property type="protein sequence ID" value="BAL54658.1"/>
    <property type="molecule type" value="Genomic_DNA"/>
</dbReference>
<name>H5SES2_9CHLR</name>
<evidence type="ECO:0000259" key="2">
    <source>
        <dbReference type="Pfam" id="PF00582"/>
    </source>
</evidence>
<sequence length="284" mass="32077">MLKLSVYTNGHSATWPALQYGAHLAEALGQPLQLIAIDESDQPLLPEAAHPLEAFLEQARKLFQEHHVMYELEIHRGHAEDIIPARVNASAEGLHLVAPLGRPPLRRLFWGRSFRHIMARAVAPLLYVPRFLWPPQEVLICVGGIGYEVTAERIGLQLARHFQAHVTLFTVIPHADLDYPLVHQVQEHEQDLWETDTPIGRALRRGLEQAHSLGLEVAVKVRHGEVVEEILKEIRQHKPQLICMGSPFSSQSLRHYYMPNVTAEVAESGLAPVLTARFFTDHRP</sequence>
<dbReference type="CDD" id="cd00293">
    <property type="entry name" value="USP-like"/>
    <property type="match status" value="1"/>
</dbReference>
<dbReference type="Pfam" id="PF00582">
    <property type="entry name" value="Usp"/>
    <property type="match status" value="1"/>
</dbReference>
<comment type="similarity">
    <text evidence="1">Belongs to the universal stress protein A family.</text>
</comment>
<proteinExistence type="inferred from homology"/>
<protein>
    <submittedName>
        <fullName evidence="3">UspA domain protein</fullName>
    </submittedName>
</protein>
<dbReference type="EMBL" id="AP011760">
    <property type="protein sequence ID" value="BAL56887.1"/>
    <property type="molecule type" value="Genomic_DNA"/>
</dbReference>
<organism evidence="3">
    <name type="scientific">uncultured Chloroflexota bacterium</name>
    <dbReference type="NCBI Taxonomy" id="166587"/>
    <lineage>
        <taxon>Bacteria</taxon>
        <taxon>Bacillati</taxon>
        <taxon>Chloroflexota</taxon>
        <taxon>environmental samples</taxon>
    </lineage>
</organism>